<dbReference type="Pfam" id="PF12083">
    <property type="entry name" value="DUF3560"/>
    <property type="match status" value="1"/>
</dbReference>
<protein>
    <recommendedName>
        <fullName evidence="5">DUF3560 domain-containing protein</fullName>
    </recommendedName>
</protein>
<feature type="coiled-coil region" evidence="1">
    <location>
        <begin position="197"/>
        <end position="249"/>
    </location>
</feature>
<gene>
    <name evidence="3" type="ORF">HNQ79_005894</name>
</gene>
<feature type="region of interest" description="Disordered" evidence="2">
    <location>
        <begin position="342"/>
        <end position="374"/>
    </location>
</feature>
<organism evidence="3 4">
    <name type="scientific">Streptomyces candidus</name>
    <dbReference type="NCBI Taxonomy" id="67283"/>
    <lineage>
        <taxon>Bacteria</taxon>
        <taxon>Bacillati</taxon>
        <taxon>Actinomycetota</taxon>
        <taxon>Actinomycetes</taxon>
        <taxon>Kitasatosporales</taxon>
        <taxon>Streptomycetaceae</taxon>
        <taxon>Streptomyces</taxon>
    </lineage>
</organism>
<accession>A0A7X0HKJ3</accession>
<comment type="caution">
    <text evidence="3">The sequence shown here is derived from an EMBL/GenBank/DDBJ whole genome shotgun (WGS) entry which is preliminary data.</text>
</comment>
<evidence type="ECO:0000313" key="4">
    <source>
        <dbReference type="Proteomes" id="UP000540423"/>
    </source>
</evidence>
<dbReference type="AlphaFoldDB" id="A0A7X0HKJ3"/>
<feature type="region of interest" description="Disordered" evidence="2">
    <location>
        <begin position="461"/>
        <end position="499"/>
    </location>
</feature>
<evidence type="ECO:0000256" key="2">
    <source>
        <dbReference type="SAM" id="MobiDB-lite"/>
    </source>
</evidence>
<keyword evidence="4" id="KW-1185">Reference proteome</keyword>
<proteinExistence type="predicted"/>
<dbReference type="Proteomes" id="UP000540423">
    <property type="component" value="Unassembled WGS sequence"/>
</dbReference>
<dbReference type="EMBL" id="JACHEM010000021">
    <property type="protein sequence ID" value="MBB6439382.1"/>
    <property type="molecule type" value="Genomic_DNA"/>
</dbReference>
<evidence type="ECO:0000313" key="3">
    <source>
        <dbReference type="EMBL" id="MBB6439382.1"/>
    </source>
</evidence>
<reference evidence="3 4" key="1">
    <citation type="submission" date="2020-08" db="EMBL/GenBank/DDBJ databases">
        <title>Genomic Encyclopedia of Type Strains, Phase IV (KMG-IV): sequencing the most valuable type-strain genomes for metagenomic binning, comparative biology and taxonomic classification.</title>
        <authorList>
            <person name="Goeker M."/>
        </authorList>
    </citation>
    <scope>NUCLEOTIDE SEQUENCE [LARGE SCALE GENOMIC DNA]</scope>
    <source>
        <strain evidence="3 4">DSM 40141</strain>
    </source>
</reference>
<dbReference type="InterPro" id="IPR021944">
    <property type="entry name" value="DUF3560"/>
</dbReference>
<dbReference type="RefSeq" id="WP_185035922.1">
    <property type="nucleotide sequence ID" value="NZ_BNBN01000015.1"/>
</dbReference>
<sequence length="636" mass="70046">MTENPAKDALTITHTRADGTILTGSRKGDGVFEIVRHHGFWFSRNVDGLYIRRSQDKEADMWRINRAAEALRAAGHEVTIEIDEDRRRSFAEAEAAREERADERADRFSDRAGRAVASADGRRAAADQLSQRFEGGQPILVGHHSEGRARRDAARIDNNMRKSFEDRDRAGYWSDRTRAAENYAAYRNDPHRTLRRLEKLRADLRGQERHHAEAVEKGYSSVDRHARNIQDYTEEIAYWEAIVEKAKAEGVKVWGPGDFAPGDFVRYLGDWYEVVRVNPKSLSVAWNLRLAPKQVMSAEDATFDGGRVGTHTADYTKVRARCPGEAMRAFLADGKVPTLRGAREASEATPASAVREALAAKPKPKKKRSDPKIPKRVKVECRWNATEATLTWLNGNNQPHKAHQPVTITAPDGVKFTDSVWSKPLLAEVAALLATAGYAYSGGGWSGGPGRGLVRAIEPAPAAEPEPPAVEEEPPAAAPAPEPVEHQEQAEQAPAVEERAPAAETCPMCHSSRWDPEARVCAHCYHSPTVRPTGAPPAAEGQEAQAMVLIVSKNTRRARKRALWAMTRREAQAVCGDSRTSGRSYILTFSDNPGIEGADWEWVPDNGSLDPVLEDLGITPRREWAAVPAGAAAGTE</sequence>
<evidence type="ECO:0008006" key="5">
    <source>
        <dbReference type="Google" id="ProtNLM"/>
    </source>
</evidence>
<keyword evidence="1" id="KW-0175">Coiled coil</keyword>
<evidence type="ECO:0000256" key="1">
    <source>
        <dbReference type="SAM" id="Coils"/>
    </source>
</evidence>
<name>A0A7X0HKJ3_9ACTN</name>